<dbReference type="PANTHER" id="PTHR39200">
    <property type="entry name" value="HYPOTHETICAL EXPORTED PROTEIN"/>
    <property type="match status" value="1"/>
</dbReference>
<dbReference type="PANTHER" id="PTHR39200:SF1">
    <property type="entry name" value="AUTO-TRANSPORTER ADHESIN HEAD GIN DOMAIN-CONTAINING PROTEIN-RELATED"/>
    <property type="match status" value="1"/>
</dbReference>
<keyword evidence="4" id="KW-1185">Reference proteome</keyword>
<feature type="chain" id="PRO_5015340555" evidence="1">
    <location>
        <begin position="21"/>
        <end position="241"/>
    </location>
</feature>
<evidence type="ECO:0000256" key="1">
    <source>
        <dbReference type="SAM" id="SignalP"/>
    </source>
</evidence>
<dbReference type="AlphaFoldDB" id="A0A2R3Z8W3"/>
<keyword evidence="1" id="KW-0732">Signal</keyword>
<dbReference type="KEGG" id="grs:C7S20_16395"/>
<reference evidence="4" key="1">
    <citation type="submission" date="2018-03" db="EMBL/GenBank/DDBJ databases">
        <title>Gramella fulva sp. nov., isolated from a dry surface of tidal flat.</title>
        <authorList>
            <person name="Hwang S.H."/>
            <person name="Hwang W.M."/>
            <person name="Kang K."/>
            <person name="Ahn T.-Y."/>
        </authorList>
    </citation>
    <scope>NUCLEOTIDE SEQUENCE [LARGE SCALE GENOMIC DNA]</scope>
    <source>
        <strain evidence="4">SH35</strain>
    </source>
</reference>
<dbReference type="EMBL" id="CP028136">
    <property type="protein sequence ID" value="AVR46718.1"/>
    <property type="molecule type" value="Genomic_DNA"/>
</dbReference>
<feature type="signal peptide" evidence="1">
    <location>
        <begin position="1"/>
        <end position="20"/>
    </location>
</feature>
<protein>
    <submittedName>
        <fullName evidence="3">DUF2807 domain-containing protein</fullName>
    </submittedName>
</protein>
<evidence type="ECO:0000313" key="4">
    <source>
        <dbReference type="Proteomes" id="UP000241507"/>
    </source>
</evidence>
<dbReference type="Gene3D" id="2.160.20.120">
    <property type="match status" value="1"/>
</dbReference>
<gene>
    <name evidence="3" type="ORF">C7S20_16395</name>
</gene>
<organism evidence="3 4">
    <name type="scientific">Christiangramia fulva</name>
    <dbReference type="NCBI Taxonomy" id="2126553"/>
    <lineage>
        <taxon>Bacteria</taxon>
        <taxon>Pseudomonadati</taxon>
        <taxon>Bacteroidota</taxon>
        <taxon>Flavobacteriia</taxon>
        <taxon>Flavobacteriales</taxon>
        <taxon>Flavobacteriaceae</taxon>
        <taxon>Christiangramia</taxon>
    </lineage>
</organism>
<dbReference type="Proteomes" id="UP000241507">
    <property type="component" value="Chromosome"/>
</dbReference>
<dbReference type="InterPro" id="IPR021255">
    <property type="entry name" value="DUF2807"/>
</dbReference>
<feature type="domain" description="Putative auto-transporter adhesin head GIN" evidence="2">
    <location>
        <begin position="43"/>
        <end position="225"/>
    </location>
</feature>
<sequence>MKKTILIVTSLLLAFSSANAQWWSKDKVKGNGEVITKSRSVGDYDGVQLVGSMNVVLVSGNEGNLKIEAESNLQEYIKTEVKNNVLKISTDDDVNIHPTKEIKITVPFRDIHEVSITGSGDIWNDDVIKANNFKMQVTGSGDILLNVDVNDLKGQITGSGDIKLKGRAQDLECKVTGSGDFKAFDLKAENVEAKISGSGDIQVTATESLKASVGGSGDVVYKGNPKKEDFNTSGSGSVSSY</sequence>
<accession>A0A2R3Z8W3</accession>
<evidence type="ECO:0000313" key="3">
    <source>
        <dbReference type="EMBL" id="AVR46718.1"/>
    </source>
</evidence>
<evidence type="ECO:0000259" key="2">
    <source>
        <dbReference type="Pfam" id="PF10988"/>
    </source>
</evidence>
<dbReference type="RefSeq" id="WP_107013489.1">
    <property type="nucleotide sequence ID" value="NZ_CP028136.1"/>
</dbReference>
<dbReference type="OrthoDB" id="5585143at2"/>
<name>A0A2R3Z8W3_9FLAO</name>
<dbReference type="Pfam" id="PF10988">
    <property type="entry name" value="DUF2807"/>
    <property type="match status" value="1"/>
</dbReference>
<proteinExistence type="predicted"/>